<evidence type="ECO:0000313" key="5">
    <source>
        <dbReference type="EMBL" id="CAD5117972.1"/>
    </source>
</evidence>
<accession>A0A7I8VNU8</accession>
<organism evidence="5 6">
    <name type="scientific">Dimorphilus gyrociliatus</name>
    <dbReference type="NCBI Taxonomy" id="2664684"/>
    <lineage>
        <taxon>Eukaryota</taxon>
        <taxon>Metazoa</taxon>
        <taxon>Spiralia</taxon>
        <taxon>Lophotrochozoa</taxon>
        <taxon>Annelida</taxon>
        <taxon>Polychaeta</taxon>
        <taxon>Polychaeta incertae sedis</taxon>
        <taxon>Dinophilidae</taxon>
        <taxon>Dimorphilus</taxon>
    </lineage>
</organism>
<dbReference type="Gene3D" id="2.30.30.140">
    <property type="match status" value="1"/>
</dbReference>
<dbReference type="GO" id="GO:0005634">
    <property type="term" value="C:nucleus"/>
    <property type="evidence" value="ECO:0007669"/>
    <property type="project" value="UniProtKB-SubCell"/>
</dbReference>
<dbReference type="OrthoDB" id="434939at2759"/>
<dbReference type="PANTHER" id="PTHR13681">
    <property type="entry name" value="SURVIVAL OF MOTOR NEURON-RELATED-SPLICING FACTOR 30-RELATED"/>
    <property type="match status" value="1"/>
</dbReference>
<dbReference type="PANTHER" id="PTHR13681:SF24">
    <property type="entry name" value="TUDOR DOMAIN-CONTAINING PROTEIN 3"/>
    <property type="match status" value="1"/>
</dbReference>
<comment type="caution">
    <text evidence="5">The sequence shown here is derived from an EMBL/GenBank/DDBJ whole genome shotgun (WGS) entry which is preliminary data.</text>
</comment>
<evidence type="ECO:0000256" key="2">
    <source>
        <dbReference type="ARBA" id="ARBA00023242"/>
    </source>
</evidence>
<dbReference type="Proteomes" id="UP000549394">
    <property type="component" value="Unassembled WGS sequence"/>
</dbReference>
<reference evidence="5 6" key="1">
    <citation type="submission" date="2020-08" db="EMBL/GenBank/DDBJ databases">
        <authorList>
            <person name="Hejnol A."/>
        </authorList>
    </citation>
    <scope>NUCLEOTIDE SEQUENCE [LARGE SCALE GENOMIC DNA]</scope>
</reference>
<feature type="domain" description="Tudor" evidence="4">
    <location>
        <begin position="439"/>
        <end position="492"/>
    </location>
</feature>
<dbReference type="PROSITE" id="PS50304">
    <property type="entry name" value="TUDOR"/>
    <property type="match status" value="1"/>
</dbReference>
<keyword evidence="2" id="KW-0539">Nucleus</keyword>
<name>A0A7I8VNU8_9ANNE</name>
<dbReference type="Pfam" id="PF08585">
    <property type="entry name" value="RMI1_N_C"/>
    <property type="match status" value="1"/>
</dbReference>
<dbReference type="InterPro" id="IPR002999">
    <property type="entry name" value="Tudor"/>
</dbReference>
<sequence>MSVHQKLRDAGWHLKEGWVTELCGGEHVSSVIKKALNYDLKHSGEKQFQDDWTRGKQEKFEGKSVLQIAKIRNISSPKDNEESGVAPPLFRISLSDGHTTVQAICLTPIKNLSLGTIPGMKMLLKGPITVRSAILLLNDRNCQLLGGEVETLADNWRLKKALASQSRHFSSHGAPQFVPFSQRLRKNFQQRPSPKHNSNFRSLEATNQTSTPVQEDAEFQAARKAHIADVAAQESKKKFSGKKVDPASVEKVGASLDKVSLNVKKKTALQQHEKNERKFTGRSRREKREDDETMHHYSRPKNAAATLFDFLPDDKKPKSVSNDSQQYKSYEPSERYERNQDKGGGRYGRQKKNFVKTAHFTPRSGGFNAAASDSNYNASFPNLHNMKEHAPPVQKQTPANDQDFGHWDADPFNPGSRNPGRRRNDQNGKRGRRNPRQGIPSIGENCLAKYWEDNQFYNAKIEAVGENTCVVKFLEYGNSEEVYLSDIKLSNK</sequence>
<gene>
    <name evidence="5" type="ORF">DGYR_LOCUS6429</name>
</gene>
<proteinExistence type="predicted"/>
<evidence type="ECO:0000313" key="6">
    <source>
        <dbReference type="Proteomes" id="UP000549394"/>
    </source>
</evidence>
<evidence type="ECO:0000256" key="1">
    <source>
        <dbReference type="ARBA" id="ARBA00004123"/>
    </source>
</evidence>
<keyword evidence="6" id="KW-1185">Reference proteome</keyword>
<comment type="subcellular location">
    <subcellularLocation>
        <location evidence="1">Nucleus</location>
    </subcellularLocation>
</comment>
<dbReference type="InterPro" id="IPR042470">
    <property type="entry name" value="RMI1_N_C_sf"/>
</dbReference>
<dbReference type="AlphaFoldDB" id="A0A7I8VNU8"/>
<feature type="compositionally biased region" description="Polar residues" evidence="3">
    <location>
        <begin position="319"/>
        <end position="328"/>
    </location>
</feature>
<dbReference type="SUPFAM" id="SSF63748">
    <property type="entry name" value="Tudor/PWWP/MBT"/>
    <property type="match status" value="1"/>
</dbReference>
<protein>
    <submittedName>
        <fullName evidence="5">DgyrCDS6712</fullName>
    </submittedName>
</protein>
<feature type="region of interest" description="Disordered" evidence="3">
    <location>
        <begin position="263"/>
        <end position="349"/>
    </location>
</feature>
<feature type="compositionally biased region" description="Polar residues" evidence="3">
    <location>
        <begin position="189"/>
        <end position="212"/>
    </location>
</feature>
<evidence type="ECO:0000259" key="4">
    <source>
        <dbReference type="PROSITE" id="PS50304"/>
    </source>
</evidence>
<feature type="compositionally biased region" description="Basic and acidic residues" evidence="3">
    <location>
        <begin position="286"/>
        <end position="295"/>
    </location>
</feature>
<dbReference type="InterPro" id="IPR013894">
    <property type="entry name" value="RMI1_OB"/>
</dbReference>
<feature type="compositionally biased region" description="Basic and acidic residues" evidence="3">
    <location>
        <begin position="331"/>
        <end position="344"/>
    </location>
</feature>
<feature type="region of interest" description="Disordered" evidence="3">
    <location>
        <begin position="380"/>
        <end position="441"/>
    </location>
</feature>
<dbReference type="EMBL" id="CAJFCJ010000007">
    <property type="protein sequence ID" value="CAD5117972.1"/>
    <property type="molecule type" value="Genomic_DNA"/>
</dbReference>
<evidence type="ECO:0000256" key="3">
    <source>
        <dbReference type="SAM" id="MobiDB-lite"/>
    </source>
</evidence>
<dbReference type="Pfam" id="PF00567">
    <property type="entry name" value="TUDOR"/>
    <property type="match status" value="1"/>
</dbReference>
<dbReference type="SMART" id="SM01161">
    <property type="entry name" value="DUF1767"/>
    <property type="match status" value="1"/>
</dbReference>
<dbReference type="Gene3D" id="2.40.50.770">
    <property type="entry name" value="RecQ-mediated genome instability protein Rmi1, C-terminal domain"/>
    <property type="match status" value="1"/>
</dbReference>
<dbReference type="SMART" id="SM00333">
    <property type="entry name" value="TUDOR"/>
    <property type="match status" value="1"/>
</dbReference>
<feature type="region of interest" description="Disordered" evidence="3">
    <location>
        <begin position="188"/>
        <end position="212"/>
    </location>
</feature>